<name>A0ABU3RSZ7_9MICO</name>
<feature type="transmembrane region" description="Helical" evidence="2">
    <location>
        <begin position="32"/>
        <end position="52"/>
    </location>
</feature>
<proteinExistence type="predicted"/>
<evidence type="ECO:0000256" key="1">
    <source>
        <dbReference type="SAM" id="MobiDB-lite"/>
    </source>
</evidence>
<feature type="compositionally biased region" description="Basic and acidic residues" evidence="1">
    <location>
        <begin position="69"/>
        <end position="78"/>
    </location>
</feature>
<keyword evidence="2" id="KW-1133">Transmembrane helix</keyword>
<dbReference type="Proteomes" id="UP001256673">
    <property type="component" value="Unassembled WGS sequence"/>
</dbReference>
<protein>
    <submittedName>
        <fullName evidence="3">Uncharacterized protein</fullName>
    </submittedName>
</protein>
<keyword evidence="2" id="KW-0472">Membrane</keyword>
<keyword evidence="2" id="KW-0812">Transmembrane</keyword>
<dbReference type="EMBL" id="JAWDIU010000001">
    <property type="protein sequence ID" value="MDU0326025.1"/>
    <property type="molecule type" value="Genomic_DNA"/>
</dbReference>
<comment type="caution">
    <text evidence="3">The sequence shown here is derived from an EMBL/GenBank/DDBJ whole genome shotgun (WGS) entry which is preliminary data.</text>
</comment>
<organism evidence="3 4">
    <name type="scientific">Microbacterium algihabitans</name>
    <dbReference type="NCBI Taxonomy" id="3075992"/>
    <lineage>
        <taxon>Bacteria</taxon>
        <taxon>Bacillati</taxon>
        <taxon>Actinomycetota</taxon>
        <taxon>Actinomycetes</taxon>
        <taxon>Micrococcales</taxon>
        <taxon>Microbacteriaceae</taxon>
        <taxon>Microbacterium</taxon>
    </lineage>
</organism>
<evidence type="ECO:0000256" key="2">
    <source>
        <dbReference type="SAM" id="Phobius"/>
    </source>
</evidence>
<keyword evidence="4" id="KW-1185">Reference proteome</keyword>
<reference evidence="3 4" key="1">
    <citation type="submission" date="2023-09" db="EMBL/GenBank/DDBJ databases">
        <title>Microbacterium fusihabitans sp. nov., Microbacterium phycihabitans sp. nov., and Microbacterium cervinum sp. nov., isolated from dried seaweeds of beach.</title>
        <authorList>
            <person name="Lee S.D."/>
        </authorList>
    </citation>
    <scope>NUCLEOTIDE SEQUENCE [LARGE SCALE GENOMIC DNA]</scope>
    <source>
        <strain evidence="3 4">KSW2-21</strain>
    </source>
</reference>
<sequence>MSLGLSALVCVTVPFIVFSALGADVPDFTPAVVVVLLALAVAGHIFVAVRLARSRTAEVDLQPGSGDHAWPHTETASR</sequence>
<accession>A0ABU3RSZ7</accession>
<gene>
    <name evidence="3" type="ORF">RWH43_04560</name>
</gene>
<evidence type="ECO:0000313" key="3">
    <source>
        <dbReference type="EMBL" id="MDU0326025.1"/>
    </source>
</evidence>
<dbReference type="RefSeq" id="WP_316000773.1">
    <property type="nucleotide sequence ID" value="NZ_JAWDIU010000001.1"/>
</dbReference>
<feature type="region of interest" description="Disordered" evidence="1">
    <location>
        <begin position="58"/>
        <end position="78"/>
    </location>
</feature>
<evidence type="ECO:0000313" key="4">
    <source>
        <dbReference type="Proteomes" id="UP001256673"/>
    </source>
</evidence>